<dbReference type="AlphaFoldDB" id="A0AA40ACU9"/>
<dbReference type="EC" id="2.7.1.172" evidence="1"/>
<comment type="caution">
    <text evidence="4">The sequence shown here is derived from an EMBL/GenBank/DDBJ whole genome shotgun (WGS) entry which is preliminary data.</text>
</comment>
<name>A0AA40ACU9_9PEZI</name>
<evidence type="ECO:0000256" key="1">
    <source>
        <dbReference type="ARBA" id="ARBA00011961"/>
    </source>
</evidence>
<reference evidence="4" key="1">
    <citation type="submission" date="2023-06" db="EMBL/GenBank/DDBJ databases">
        <title>Genome-scale phylogeny and comparative genomics of the fungal order Sordariales.</title>
        <authorList>
            <consortium name="Lawrence Berkeley National Laboratory"/>
            <person name="Hensen N."/>
            <person name="Bonometti L."/>
            <person name="Westerberg I."/>
            <person name="Brannstrom I.O."/>
            <person name="Guillou S."/>
            <person name="Cros-Aarteil S."/>
            <person name="Calhoun S."/>
            <person name="Haridas S."/>
            <person name="Kuo A."/>
            <person name="Mondo S."/>
            <person name="Pangilinan J."/>
            <person name="Riley R."/>
            <person name="LaButti K."/>
            <person name="Andreopoulos B."/>
            <person name="Lipzen A."/>
            <person name="Chen C."/>
            <person name="Yanf M."/>
            <person name="Daum C."/>
            <person name="Ng V."/>
            <person name="Clum A."/>
            <person name="Steindorff A."/>
            <person name="Ohm R."/>
            <person name="Martin F."/>
            <person name="Silar P."/>
            <person name="Natvig D."/>
            <person name="Lalanne C."/>
            <person name="Gautier V."/>
            <person name="Ament-velasquez S.L."/>
            <person name="Kruys A."/>
            <person name="Hutchinson M.I."/>
            <person name="Powell A.J."/>
            <person name="Barry K."/>
            <person name="Miller A.N."/>
            <person name="Grigoriev I.V."/>
            <person name="Debuchy R."/>
            <person name="Gladieux P."/>
            <person name="Thoren M.H."/>
            <person name="Johannesson H."/>
        </authorList>
    </citation>
    <scope>NUCLEOTIDE SEQUENCE</scope>
    <source>
        <strain evidence="4">SMH2392-1A</strain>
    </source>
</reference>
<dbReference type="Proteomes" id="UP001172101">
    <property type="component" value="Unassembled WGS sequence"/>
</dbReference>
<dbReference type="RefSeq" id="XP_060294828.1">
    <property type="nucleotide sequence ID" value="XM_060447490.1"/>
</dbReference>
<dbReference type="GO" id="GO:0016301">
    <property type="term" value="F:kinase activity"/>
    <property type="evidence" value="ECO:0007669"/>
    <property type="project" value="UniProtKB-KW"/>
</dbReference>
<feature type="compositionally biased region" description="Acidic residues" evidence="3">
    <location>
        <begin position="383"/>
        <end position="396"/>
    </location>
</feature>
<dbReference type="InterPro" id="IPR016477">
    <property type="entry name" value="Fructo-/Ketosamine-3-kinase"/>
</dbReference>
<sequence length="424" mass="46424">MMAARDSAKVAAGLGSASGVKLDAAVIAALPKGCRVLAAADHGVSQWGKTQRLDAELADGTRRRYFLKTVHNSRNSTSNKNNATAAPATATATAIDGEAVVCGEYESMRAIRAVVPDFAPAPVAWGTYRSDAGAHFILSAFRDMAPAVPTSAVGPSPTTAPSDNAMPSPERFAARLAALHEGSEPPPAGRFGFHVRTGAGVLPQHVAPWEDSWEVFFARSLRQSLDLEAARRAAAGRTPWGSKMDALAALLFDRVIPRLLRPLESNGRSVRPALVHGDLWHANTGVDAHTGESLVFDACSFYAHNEYEFGQWRPACNRFDKRYLDAYHQLVAKSEPVKDYDGRLDLYKLKFNTHVAALFVEDESLHEQMMNDIRDLVERYGNEDDMQEDEEEEESSIYESRSPSSGNNELEFRQAFSLLCRTNL</sequence>
<dbReference type="InterPro" id="IPR011009">
    <property type="entry name" value="Kinase-like_dom_sf"/>
</dbReference>
<comment type="catalytic activity">
    <reaction evidence="2">
        <text>N(6)-D-ribulosyl-L-lysyl-[protein] + ATP = N(6)-(3-O-phospho-D-ribulosyl)-L-lysyl-[protein] + ADP + H(+)</text>
        <dbReference type="Rhea" id="RHEA:48432"/>
        <dbReference type="Rhea" id="RHEA-COMP:12103"/>
        <dbReference type="Rhea" id="RHEA-COMP:12104"/>
        <dbReference type="ChEBI" id="CHEBI:15378"/>
        <dbReference type="ChEBI" id="CHEBI:30616"/>
        <dbReference type="ChEBI" id="CHEBI:90418"/>
        <dbReference type="ChEBI" id="CHEBI:90420"/>
        <dbReference type="ChEBI" id="CHEBI:456216"/>
        <dbReference type="EC" id="2.7.1.172"/>
    </reaction>
    <physiologicalReaction direction="left-to-right" evidence="2">
        <dbReference type="Rhea" id="RHEA:48433"/>
    </physiologicalReaction>
</comment>
<dbReference type="Pfam" id="PF03881">
    <property type="entry name" value="Fructosamin_kin"/>
    <property type="match status" value="1"/>
</dbReference>
<dbReference type="PANTHER" id="PTHR12149">
    <property type="entry name" value="FRUCTOSAMINE 3 KINASE-RELATED PROTEIN"/>
    <property type="match status" value="1"/>
</dbReference>
<evidence type="ECO:0000256" key="2">
    <source>
        <dbReference type="ARBA" id="ARBA00048655"/>
    </source>
</evidence>
<evidence type="ECO:0000256" key="3">
    <source>
        <dbReference type="SAM" id="MobiDB-lite"/>
    </source>
</evidence>
<dbReference type="GO" id="GO:0102193">
    <property type="term" value="F:protein-ribulosamine 3-kinase activity"/>
    <property type="evidence" value="ECO:0007669"/>
    <property type="project" value="UniProtKB-EC"/>
</dbReference>
<keyword evidence="5" id="KW-1185">Reference proteome</keyword>
<evidence type="ECO:0000313" key="5">
    <source>
        <dbReference type="Proteomes" id="UP001172101"/>
    </source>
</evidence>
<dbReference type="PANTHER" id="PTHR12149:SF8">
    <property type="entry name" value="PROTEIN-RIBULOSAMINE 3-KINASE"/>
    <property type="match status" value="1"/>
</dbReference>
<organism evidence="4 5">
    <name type="scientific">Lasiosphaeria miniovina</name>
    <dbReference type="NCBI Taxonomy" id="1954250"/>
    <lineage>
        <taxon>Eukaryota</taxon>
        <taxon>Fungi</taxon>
        <taxon>Dikarya</taxon>
        <taxon>Ascomycota</taxon>
        <taxon>Pezizomycotina</taxon>
        <taxon>Sordariomycetes</taxon>
        <taxon>Sordariomycetidae</taxon>
        <taxon>Sordariales</taxon>
        <taxon>Lasiosphaeriaceae</taxon>
        <taxon>Lasiosphaeria</taxon>
    </lineage>
</organism>
<dbReference type="EMBL" id="JAUIRO010000005">
    <property type="protein sequence ID" value="KAK0713505.1"/>
    <property type="molecule type" value="Genomic_DNA"/>
</dbReference>
<keyword evidence="4" id="KW-0808">Transferase</keyword>
<feature type="region of interest" description="Disordered" evidence="3">
    <location>
        <begin position="383"/>
        <end position="409"/>
    </location>
</feature>
<proteinExistence type="predicted"/>
<dbReference type="GeneID" id="85330760"/>
<dbReference type="Gene3D" id="3.90.1200.10">
    <property type="match status" value="1"/>
</dbReference>
<gene>
    <name evidence="4" type="ORF">B0T26DRAFT_833079</name>
</gene>
<accession>A0AA40ACU9</accession>
<dbReference type="SUPFAM" id="SSF56112">
    <property type="entry name" value="Protein kinase-like (PK-like)"/>
    <property type="match status" value="1"/>
</dbReference>
<keyword evidence="4" id="KW-0418">Kinase</keyword>
<evidence type="ECO:0000313" key="4">
    <source>
        <dbReference type="EMBL" id="KAK0713505.1"/>
    </source>
</evidence>
<protein>
    <recommendedName>
        <fullName evidence="1">protein-ribulosamine 3-kinase</fullName>
        <ecNumber evidence="1">2.7.1.172</ecNumber>
    </recommendedName>
</protein>